<protein>
    <submittedName>
        <fullName evidence="2">Uncharacterized protein</fullName>
    </submittedName>
</protein>
<dbReference type="EMBL" id="OMOI01000002">
    <property type="protein sequence ID" value="SPF79033.1"/>
    <property type="molecule type" value="Genomic_DNA"/>
</dbReference>
<keyword evidence="3" id="KW-1185">Reference proteome</keyword>
<feature type="chain" id="PRO_5015355631" evidence="1">
    <location>
        <begin position="17"/>
        <end position="363"/>
    </location>
</feature>
<dbReference type="PIRSF" id="PIRSF033909">
    <property type="entry name" value="UCP033909"/>
    <property type="match status" value="1"/>
</dbReference>
<dbReference type="OrthoDB" id="9797755at2"/>
<organism evidence="2 3">
    <name type="scientific">Aliiroseovarius pelagivivens</name>
    <dbReference type="NCBI Taxonomy" id="1639690"/>
    <lineage>
        <taxon>Bacteria</taxon>
        <taxon>Pseudomonadati</taxon>
        <taxon>Pseudomonadota</taxon>
        <taxon>Alphaproteobacteria</taxon>
        <taxon>Rhodobacterales</taxon>
        <taxon>Paracoccaceae</taxon>
        <taxon>Aliiroseovarius</taxon>
    </lineage>
</organism>
<sequence>MRFLVLSVVLALSACAPRGTITYFPGAGQTGDVQNIFVASTRELDEDGAPTSNRGGELLFGHVGVSIPENREPGEINWPHRATPDPSEHFLVDNYERFASRRAFEAAMSRTLRGRRGEERTATVFVHGFNNRFSEGLYRFAQLNADLDLPFLPVHYSWPSAGHPLGYGYDRDSMLYARDGLEATLRSVSRSGVDEVLLVGHSMGALLSMEALRQMAIADGQKGLSKIGGVVLISPDIDLDLFRQQAKRIGKLPQPFFIFTSSRDRALQLSARLTGQTTRLGNTTDVAELAELDVTLVDLSAFSDGEADHSVAFASPAFLRLINSIPNLSAAISASPTVQPGLLPGTVLVVQNATRLVIPNGTP</sequence>
<accession>A0A2R8ASJ8</accession>
<proteinExistence type="predicted"/>
<dbReference type="SUPFAM" id="SSF53474">
    <property type="entry name" value="alpha/beta-Hydrolases"/>
    <property type="match status" value="1"/>
</dbReference>
<gene>
    <name evidence="2" type="ORF">ALP8811_02967</name>
</gene>
<dbReference type="RefSeq" id="WP_108858002.1">
    <property type="nucleotide sequence ID" value="NZ_OMOI01000002.1"/>
</dbReference>
<feature type="signal peptide" evidence="1">
    <location>
        <begin position="1"/>
        <end position="16"/>
    </location>
</feature>
<dbReference type="InterPro" id="IPR014586">
    <property type="entry name" value="UCP033909"/>
</dbReference>
<name>A0A2R8ASJ8_9RHOB</name>
<evidence type="ECO:0000256" key="1">
    <source>
        <dbReference type="SAM" id="SignalP"/>
    </source>
</evidence>
<dbReference type="Gene3D" id="3.40.50.1820">
    <property type="entry name" value="alpha/beta hydrolase"/>
    <property type="match status" value="1"/>
</dbReference>
<dbReference type="Pfam" id="PF05990">
    <property type="entry name" value="DUF900"/>
    <property type="match status" value="1"/>
</dbReference>
<evidence type="ECO:0000313" key="3">
    <source>
        <dbReference type="Proteomes" id="UP000244911"/>
    </source>
</evidence>
<dbReference type="AlphaFoldDB" id="A0A2R8ASJ8"/>
<dbReference type="InterPro" id="IPR029058">
    <property type="entry name" value="AB_hydrolase_fold"/>
</dbReference>
<dbReference type="Proteomes" id="UP000244911">
    <property type="component" value="Unassembled WGS sequence"/>
</dbReference>
<dbReference type="PANTHER" id="PTHR36513:SF1">
    <property type="entry name" value="TRANSMEMBRANE PROTEIN"/>
    <property type="match status" value="1"/>
</dbReference>
<dbReference type="PANTHER" id="PTHR36513">
    <property type="entry name" value="ABC TRANSMEMBRANE TYPE-1 DOMAIN-CONTAINING PROTEIN"/>
    <property type="match status" value="1"/>
</dbReference>
<reference evidence="2 3" key="1">
    <citation type="submission" date="2018-03" db="EMBL/GenBank/DDBJ databases">
        <authorList>
            <person name="Keele B.F."/>
        </authorList>
    </citation>
    <scope>NUCLEOTIDE SEQUENCE [LARGE SCALE GENOMIC DNA]</scope>
    <source>
        <strain evidence="2 3">CECT 8811</strain>
    </source>
</reference>
<evidence type="ECO:0000313" key="2">
    <source>
        <dbReference type="EMBL" id="SPF79033.1"/>
    </source>
</evidence>
<dbReference type="PROSITE" id="PS51257">
    <property type="entry name" value="PROKAR_LIPOPROTEIN"/>
    <property type="match status" value="1"/>
</dbReference>
<dbReference type="InterPro" id="IPR010297">
    <property type="entry name" value="DUF900_hydrolase"/>
</dbReference>
<keyword evidence="1" id="KW-0732">Signal</keyword>